<evidence type="ECO:0000313" key="3">
    <source>
        <dbReference type="EMBL" id="MBC8580819.1"/>
    </source>
</evidence>
<protein>
    <submittedName>
        <fullName evidence="3">Aminohydrolase SsnA</fullName>
    </submittedName>
</protein>
<evidence type="ECO:0000259" key="2">
    <source>
        <dbReference type="Pfam" id="PF01979"/>
    </source>
</evidence>
<keyword evidence="4" id="KW-1185">Reference proteome</keyword>
<proteinExistence type="predicted"/>
<dbReference type="NCBIfam" id="NF005540">
    <property type="entry name" value="PRK07203.1"/>
    <property type="match status" value="1"/>
</dbReference>
<dbReference type="CDD" id="cd01298">
    <property type="entry name" value="ATZ_TRZ_like"/>
    <property type="match status" value="1"/>
</dbReference>
<dbReference type="Gene3D" id="2.30.40.10">
    <property type="entry name" value="Urease, subunit C, domain 1"/>
    <property type="match status" value="1"/>
</dbReference>
<organism evidence="3 4">
    <name type="scientific">Zhenhengia yiwuensis</name>
    <dbReference type="NCBI Taxonomy" id="2763666"/>
    <lineage>
        <taxon>Bacteria</taxon>
        <taxon>Bacillati</taxon>
        <taxon>Bacillota</taxon>
        <taxon>Clostridia</taxon>
        <taxon>Lachnospirales</taxon>
        <taxon>Lachnospiraceae</taxon>
        <taxon>Zhenhengia</taxon>
    </lineage>
</organism>
<dbReference type="Proteomes" id="UP000655830">
    <property type="component" value="Unassembled WGS sequence"/>
</dbReference>
<feature type="domain" description="Amidohydrolase-related" evidence="2">
    <location>
        <begin position="57"/>
        <end position="409"/>
    </location>
</feature>
<dbReference type="GO" id="GO:0016810">
    <property type="term" value="F:hydrolase activity, acting on carbon-nitrogen (but not peptide) bonds"/>
    <property type="evidence" value="ECO:0007669"/>
    <property type="project" value="InterPro"/>
</dbReference>
<dbReference type="EMBL" id="JACRSY010000029">
    <property type="protein sequence ID" value="MBC8580819.1"/>
    <property type="molecule type" value="Genomic_DNA"/>
</dbReference>
<dbReference type="PANTHER" id="PTHR43794">
    <property type="entry name" value="AMINOHYDROLASE SSNA-RELATED"/>
    <property type="match status" value="1"/>
</dbReference>
<dbReference type="InterPro" id="IPR017700">
    <property type="entry name" value="Aminohydrolase_SsnA"/>
</dbReference>
<keyword evidence="1" id="KW-0378">Hydrolase</keyword>
<reference evidence="3" key="1">
    <citation type="submission" date="2020-08" db="EMBL/GenBank/DDBJ databases">
        <title>Genome public.</title>
        <authorList>
            <person name="Liu C."/>
            <person name="Sun Q."/>
        </authorList>
    </citation>
    <scope>NUCLEOTIDE SEQUENCE</scope>
    <source>
        <strain evidence="3">NSJ-12</strain>
    </source>
</reference>
<dbReference type="InterPro" id="IPR050287">
    <property type="entry name" value="MTA/SAH_deaminase"/>
</dbReference>
<accession>A0A926EI57</accession>
<dbReference type="InterPro" id="IPR011059">
    <property type="entry name" value="Metal-dep_hydrolase_composite"/>
</dbReference>
<dbReference type="SUPFAM" id="SSF51338">
    <property type="entry name" value="Composite domain of metallo-dependent hydrolases"/>
    <property type="match status" value="1"/>
</dbReference>
<dbReference type="InterPro" id="IPR006680">
    <property type="entry name" value="Amidohydro-rel"/>
</dbReference>
<dbReference type="InterPro" id="IPR032466">
    <property type="entry name" value="Metal_Hydrolase"/>
</dbReference>
<dbReference type="PANTHER" id="PTHR43794:SF11">
    <property type="entry name" value="AMIDOHYDROLASE-RELATED DOMAIN-CONTAINING PROTEIN"/>
    <property type="match status" value="1"/>
</dbReference>
<dbReference type="NCBIfam" id="TIGR03314">
    <property type="entry name" value="Se_ssnA"/>
    <property type="match status" value="1"/>
</dbReference>
<dbReference type="RefSeq" id="WP_249333517.1">
    <property type="nucleotide sequence ID" value="NZ_JACRSY010000029.1"/>
</dbReference>
<name>A0A926EI57_9FIRM</name>
<sequence>MLLIGNGYLVSRDEKQPFLQDGCVAIEKDTIMAIGPTAHLKTQHPSATFIDAKKGLIMPGLINTHNHIYSAFARGASLGGPPPRNFLDILEHTWWKLDRHLTLEDTRYSAYWTYLDCIKNGVTTIFDHHASYGEITDSLFAISDVANELGLRTCLCYEVSDRDGQDKMKRAVKENEAFIKASQNHPMQKGLMGLHASFTLSDATLDYCRSHLPKGSGYHIHVAEGIEDVYDSLKKYGKRVLHRLFDQDILGPHTIAGHCIHITPDEMDLLKETDTVVVHNPESNMGNAVGAPPVLELFKRGILIGLGTDGYTNDLFESLKVANILQKHHTCNPAVAWEEIPTMLFEYNPKIVSRFFTKSVGVLKPGYAADVIVADYIPQTPLNTHTLNGHLLFGLNGRFVTTTIANGKVLMKDRQILIADEERLMAKSRQLAQALWNRV</sequence>
<gene>
    <name evidence="3" type="primary">ssnA</name>
    <name evidence="3" type="ORF">H8718_14975</name>
</gene>
<dbReference type="Pfam" id="PF01979">
    <property type="entry name" value="Amidohydro_1"/>
    <property type="match status" value="1"/>
</dbReference>
<evidence type="ECO:0000256" key="1">
    <source>
        <dbReference type="ARBA" id="ARBA00022801"/>
    </source>
</evidence>
<dbReference type="SUPFAM" id="SSF51556">
    <property type="entry name" value="Metallo-dependent hydrolases"/>
    <property type="match status" value="1"/>
</dbReference>
<evidence type="ECO:0000313" key="4">
    <source>
        <dbReference type="Proteomes" id="UP000655830"/>
    </source>
</evidence>
<dbReference type="Gene3D" id="3.20.20.140">
    <property type="entry name" value="Metal-dependent hydrolases"/>
    <property type="match status" value="1"/>
</dbReference>
<dbReference type="AlphaFoldDB" id="A0A926EI57"/>
<comment type="caution">
    <text evidence="3">The sequence shown here is derived from an EMBL/GenBank/DDBJ whole genome shotgun (WGS) entry which is preliminary data.</text>
</comment>